<sequence>MTPRTPRETLAASRSGSSAASTRTLAYPSAAGAGVTMRIPTTYSCTALPLPHSELPCAPVPSLPPTV</sequence>
<feature type="region of interest" description="Disordered" evidence="1">
    <location>
        <begin position="1"/>
        <end position="23"/>
    </location>
</feature>
<accession>J3LQA4</accession>
<feature type="compositionally biased region" description="Low complexity" evidence="1">
    <location>
        <begin position="9"/>
        <end position="23"/>
    </location>
</feature>
<dbReference type="Proteomes" id="UP000006038">
    <property type="component" value="Chromosome 3"/>
</dbReference>
<dbReference type="EnsemblPlants" id="OB03G32300.1">
    <property type="protein sequence ID" value="OB03G32300.1"/>
    <property type="gene ID" value="OB03G32300"/>
</dbReference>
<dbReference type="Gramene" id="OB03G32300.1">
    <property type="protein sequence ID" value="OB03G32300.1"/>
    <property type="gene ID" value="OB03G32300"/>
</dbReference>
<organism evidence="2">
    <name type="scientific">Oryza brachyantha</name>
    <name type="common">malo sina</name>
    <dbReference type="NCBI Taxonomy" id="4533"/>
    <lineage>
        <taxon>Eukaryota</taxon>
        <taxon>Viridiplantae</taxon>
        <taxon>Streptophyta</taxon>
        <taxon>Embryophyta</taxon>
        <taxon>Tracheophyta</taxon>
        <taxon>Spermatophyta</taxon>
        <taxon>Magnoliopsida</taxon>
        <taxon>Liliopsida</taxon>
        <taxon>Poales</taxon>
        <taxon>Poaceae</taxon>
        <taxon>BOP clade</taxon>
        <taxon>Oryzoideae</taxon>
        <taxon>Oryzeae</taxon>
        <taxon>Oryzinae</taxon>
        <taxon>Oryza</taxon>
    </lineage>
</organism>
<protein>
    <submittedName>
        <fullName evidence="2">Uncharacterized protein</fullName>
    </submittedName>
</protein>
<keyword evidence="3" id="KW-1185">Reference proteome</keyword>
<evidence type="ECO:0000313" key="3">
    <source>
        <dbReference type="Proteomes" id="UP000006038"/>
    </source>
</evidence>
<proteinExistence type="predicted"/>
<evidence type="ECO:0000313" key="2">
    <source>
        <dbReference type="EnsemblPlants" id="OB03G32300.1"/>
    </source>
</evidence>
<dbReference type="AlphaFoldDB" id="J3LQA4"/>
<dbReference type="HOGENOM" id="CLU_2820141_0_0_1"/>
<name>J3LQA4_ORYBR</name>
<reference evidence="2" key="1">
    <citation type="journal article" date="2013" name="Nat. Commun.">
        <title>Whole-genome sequencing of Oryza brachyantha reveals mechanisms underlying Oryza genome evolution.</title>
        <authorList>
            <person name="Chen J."/>
            <person name="Huang Q."/>
            <person name="Gao D."/>
            <person name="Wang J."/>
            <person name="Lang Y."/>
            <person name="Liu T."/>
            <person name="Li B."/>
            <person name="Bai Z."/>
            <person name="Luis Goicoechea J."/>
            <person name="Liang C."/>
            <person name="Chen C."/>
            <person name="Zhang W."/>
            <person name="Sun S."/>
            <person name="Liao Y."/>
            <person name="Zhang X."/>
            <person name="Yang L."/>
            <person name="Song C."/>
            <person name="Wang M."/>
            <person name="Shi J."/>
            <person name="Liu G."/>
            <person name="Liu J."/>
            <person name="Zhou H."/>
            <person name="Zhou W."/>
            <person name="Yu Q."/>
            <person name="An N."/>
            <person name="Chen Y."/>
            <person name="Cai Q."/>
            <person name="Wang B."/>
            <person name="Liu B."/>
            <person name="Min J."/>
            <person name="Huang Y."/>
            <person name="Wu H."/>
            <person name="Li Z."/>
            <person name="Zhang Y."/>
            <person name="Yin Y."/>
            <person name="Song W."/>
            <person name="Jiang J."/>
            <person name="Jackson S.A."/>
            <person name="Wing R.A."/>
            <person name="Wang J."/>
            <person name="Chen M."/>
        </authorList>
    </citation>
    <scope>NUCLEOTIDE SEQUENCE [LARGE SCALE GENOMIC DNA]</scope>
    <source>
        <strain evidence="2">cv. IRGC 101232</strain>
    </source>
</reference>
<evidence type="ECO:0000256" key="1">
    <source>
        <dbReference type="SAM" id="MobiDB-lite"/>
    </source>
</evidence>
<reference evidence="2" key="2">
    <citation type="submission" date="2013-04" db="UniProtKB">
        <authorList>
            <consortium name="EnsemblPlants"/>
        </authorList>
    </citation>
    <scope>IDENTIFICATION</scope>
</reference>